<organism evidence="2 3">
    <name type="scientific">Perkinsus olseni</name>
    <name type="common">Perkinsus atlanticus</name>
    <dbReference type="NCBI Taxonomy" id="32597"/>
    <lineage>
        <taxon>Eukaryota</taxon>
        <taxon>Sar</taxon>
        <taxon>Alveolata</taxon>
        <taxon>Perkinsozoa</taxon>
        <taxon>Perkinsea</taxon>
        <taxon>Perkinsida</taxon>
        <taxon>Perkinsidae</taxon>
        <taxon>Perkinsus</taxon>
    </lineage>
</organism>
<gene>
    <name evidence="2" type="ORF">FOZ62_015784</name>
</gene>
<dbReference type="EMBL" id="JABANM010016639">
    <property type="protein sequence ID" value="KAF4729095.1"/>
    <property type="molecule type" value="Genomic_DNA"/>
</dbReference>
<evidence type="ECO:0000313" key="3">
    <source>
        <dbReference type="Proteomes" id="UP000574390"/>
    </source>
</evidence>
<dbReference type="Proteomes" id="UP000574390">
    <property type="component" value="Unassembled WGS sequence"/>
</dbReference>
<protein>
    <submittedName>
        <fullName evidence="2">Uncharacterized protein</fullName>
    </submittedName>
</protein>
<dbReference type="Gene3D" id="1.25.10.10">
    <property type="entry name" value="Leucine-rich Repeat Variant"/>
    <property type="match status" value="1"/>
</dbReference>
<feature type="non-terminal residue" evidence="2">
    <location>
        <position position="1"/>
    </location>
</feature>
<dbReference type="AlphaFoldDB" id="A0A7J6S8V3"/>
<feature type="compositionally biased region" description="Polar residues" evidence="1">
    <location>
        <begin position="80"/>
        <end position="89"/>
    </location>
</feature>
<accession>A0A7J6S8V3</accession>
<evidence type="ECO:0000313" key="2">
    <source>
        <dbReference type="EMBL" id="KAF4729095.1"/>
    </source>
</evidence>
<reference evidence="2 3" key="1">
    <citation type="submission" date="2020-04" db="EMBL/GenBank/DDBJ databases">
        <title>Perkinsus olseni comparative genomics.</title>
        <authorList>
            <person name="Bogema D.R."/>
        </authorList>
    </citation>
    <scope>NUCLEOTIDE SEQUENCE [LARGE SCALE GENOMIC DNA]</scope>
    <source>
        <strain evidence="2">ATCC PRA-205</strain>
    </source>
</reference>
<name>A0A7J6S8V3_PEROL</name>
<comment type="caution">
    <text evidence="2">The sequence shown here is derived from an EMBL/GenBank/DDBJ whole genome shotgun (WGS) entry which is preliminary data.</text>
</comment>
<dbReference type="InterPro" id="IPR011989">
    <property type="entry name" value="ARM-like"/>
</dbReference>
<feature type="compositionally biased region" description="Low complexity" evidence="1">
    <location>
        <begin position="61"/>
        <end position="72"/>
    </location>
</feature>
<proteinExistence type="predicted"/>
<evidence type="ECO:0000256" key="1">
    <source>
        <dbReference type="SAM" id="MobiDB-lite"/>
    </source>
</evidence>
<feature type="region of interest" description="Disordered" evidence="1">
    <location>
        <begin position="54"/>
        <end position="95"/>
    </location>
</feature>
<sequence length="120" mass="13019">MAFDLLKQCPASEVRSSAVSLAAKVCSLVGRDAIKPFIKGIERQSQREAIETEIDRILNGRRGSNSSSSSKSASRRRPQTQDSRPNSGLTKEESAVAPTPVVCQFCGYSDPEFANQSDLL</sequence>